<organism evidence="1 2">
    <name type="scientific">Cymbomonas tetramitiformis</name>
    <dbReference type="NCBI Taxonomy" id="36881"/>
    <lineage>
        <taxon>Eukaryota</taxon>
        <taxon>Viridiplantae</taxon>
        <taxon>Chlorophyta</taxon>
        <taxon>Pyramimonadophyceae</taxon>
        <taxon>Pyramimonadales</taxon>
        <taxon>Pyramimonadaceae</taxon>
        <taxon>Cymbomonas</taxon>
    </lineage>
</organism>
<reference evidence="1 2" key="1">
    <citation type="journal article" date="2015" name="Genome Biol. Evol.">
        <title>Comparative Genomics of a Bacterivorous Green Alga Reveals Evolutionary Causalities and Consequences of Phago-Mixotrophic Mode of Nutrition.</title>
        <authorList>
            <person name="Burns J.A."/>
            <person name="Paasch A."/>
            <person name="Narechania A."/>
            <person name="Kim E."/>
        </authorList>
    </citation>
    <scope>NUCLEOTIDE SEQUENCE [LARGE SCALE GENOMIC DNA]</scope>
    <source>
        <strain evidence="1 2">PLY_AMNH</strain>
    </source>
</reference>
<sequence length="107" mass="11617">MGGLMEKVEFRNWEALLSREREALVDSGVVGGEERSEGAWWSKVGWREVVCGWKGGECEVAILLFAALLSHALGVVIRNSVGEEAEAEWDAVGRERAFPVVSGVGLS</sequence>
<dbReference type="EMBL" id="LGRX02000468">
    <property type="protein sequence ID" value="KAK3288469.1"/>
    <property type="molecule type" value="Genomic_DNA"/>
</dbReference>
<accession>A0AAE0LKV6</accession>
<dbReference type="Proteomes" id="UP001190700">
    <property type="component" value="Unassembled WGS sequence"/>
</dbReference>
<evidence type="ECO:0000313" key="1">
    <source>
        <dbReference type="EMBL" id="KAK3288469.1"/>
    </source>
</evidence>
<name>A0AAE0LKV6_9CHLO</name>
<gene>
    <name evidence="1" type="ORF">CYMTET_4068</name>
</gene>
<evidence type="ECO:0000313" key="2">
    <source>
        <dbReference type="Proteomes" id="UP001190700"/>
    </source>
</evidence>
<protein>
    <submittedName>
        <fullName evidence="1">Uncharacterized protein</fullName>
    </submittedName>
</protein>
<comment type="caution">
    <text evidence="1">The sequence shown here is derived from an EMBL/GenBank/DDBJ whole genome shotgun (WGS) entry which is preliminary data.</text>
</comment>
<proteinExistence type="predicted"/>
<dbReference type="AlphaFoldDB" id="A0AAE0LKV6"/>
<keyword evidence="2" id="KW-1185">Reference proteome</keyword>